<sequence length="749" mass="80772">MKMVMNRFLKAFPLVAVMGLGALAAQKPNVVVILADDLGYGDLGCYGATKVKTPNIDAFAQQGVRFTDAHSPSGVCQPSRYAVMAGRYNWRRGKPWDGTYMFSEKHPTLQQMLGKAGYDTVMFGKWHNGIGHGPVDFNKTLNPGPLDSGFDYFFGTPRSHNEPPQVFVENDRVVALDPNDPLRIIEHKEVEERGLKDWGWGLSEGAAAAHKARPEDEIDLIVAERAADYLKKRSKKTPLFLYVAFVAPHVPLSPSEQFKGTSEAGVYGDFLQQLDAAMGTVLKALKNNGYDKNTLVIFTSDNGAVYMRSAVETGHRQNGELLGQKTDAWCGGNQVPFIVRWPGKIPMNRTSDAFMSHTDVMATVSAATGVPLPKGAAEDSLNQWPVWTNPSGESIRNEMVYTGIFGQGLYYKGWVYYPFQGSGGMTAHPTQVWGQSYKSTGMTNSDHHADGTLRANAPGAQLYNVKSDPGQTTNVYGQNPERISAMKARLDALIGPPKTPPGDGSTFSTSSNATKKAPVSWNNAVWGNPAQVPMSGNHYVHDQKDVWLLALGTNGPFPGKTLTLKNDASIWLTGGGMLGKGQLILDGGQIQNRYSGRNAVLLGRVRVDAPSKILNIDGSLELKAGLSGEGDLSLSAFQQAGTSVIISGADQGYTGTFVLSDSAADEVALDVDFATAFPKAGLNFESRNSSRMPMLALKETLRFAEVSMPGENGGMVKLPNGTYRADDLKAAGVSGLAYRNLEGTLIVGK</sequence>
<dbReference type="InterPro" id="IPR050738">
    <property type="entry name" value="Sulfatase"/>
</dbReference>
<name>A0A6C2U1K6_PONDE</name>
<organism evidence="5 6">
    <name type="scientific">Pontiella desulfatans</name>
    <dbReference type="NCBI Taxonomy" id="2750659"/>
    <lineage>
        <taxon>Bacteria</taxon>
        <taxon>Pseudomonadati</taxon>
        <taxon>Kiritimatiellota</taxon>
        <taxon>Kiritimatiellia</taxon>
        <taxon>Kiritimatiellales</taxon>
        <taxon>Pontiellaceae</taxon>
        <taxon>Pontiella</taxon>
    </lineage>
</organism>
<accession>A0A6C2U1K6</accession>
<feature type="domain" description="Sulfatase N-terminal" evidence="4">
    <location>
        <begin position="28"/>
        <end position="370"/>
    </location>
</feature>
<dbReference type="EMBL" id="CAAHFG010000001">
    <property type="protein sequence ID" value="VGO13266.1"/>
    <property type="molecule type" value="Genomic_DNA"/>
</dbReference>
<dbReference type="GO" id="GO:0004065">
    <property type="term" value="F:arylsulfatase activity"/>
    <property type="evidence" value="ECO:0007669"/>
    <property type="project" value="TreeGrafter"/>
</dbReference>
<feature type="chain" id="PRO_5028988909" evidence="3">
    <location>
        <begin position="25"/>
        <end position="749"/>
    </location>
</feature>
<dbReference type="PANTHER" id="PTHR42693">
    <property type="entry name" value="ARYLSULFATASE FAMILY MEMBER"/>
    <property type="match status" value="1"/>
</dbReference>
<dbReference type="InterPro" id="IPR000917">
    <property type="entry name" value="Sulfatase_N"/>
</dbReference>
<evidence type="ECO:0000259" key="4">
    <source>
        <dbReference type="Pfam" id="PF00884"/>
    </source>
</evidence>
<keyword evidence="2" id="KW-0378">Hydrolase</keyword>
<dbReference type="CDD" id="cd16143">
    <property type="entry name" value="ARS_like"/>
    <property type="match status" value="1"/>
</dbReference>
<dbReference type="Proteomes" id="UP000366872">
    <property type="component" value="Unassembled WGS sequence"/>
</dbReference>
<keyword evidence="3" id="KW-0732">Signal</keyword>
<comment type="similarity">
    <text evidence="1">Belongs to the sulfatase family.</text>
</comment>
<dbReference type="Gene3D" id="3.40.720.10">
    <property type="entry name" value="Alkaline Phosphatase, subunit A"/>
    <property type="match status" value="1"/>
</dbReference>
<dbReference type="AlphaFoldDB" id="A0A6C2U1K6"/>
<dbReference type="SUPFAM" id="SSF53649">
    <property type="entry name" value="Alkaline phosphatase-like"/>
    <property type="match status" value="1"/>
</dbReference>
<gene>
    <name evidence="5" type="primary">atsA_102</name>
    <name evidence="5" type="ORF">PDESU_01822</name>
</gene>
<dbReference type="PANTHER" id="PTHR42693:SF53">
    <property type="entry name" value="ENDO-4-O-SULFATASE"/>
    <property type="match status" value="1"/>
</dbReference>
<evidence type="ECO:0000256" key="3">
    <source>
        <dbReference type="SAM" id="SignalP"/>
    </source>
</evidence>
<dbReference type="Gene3D" id="3.30.1120.10">
    <property type="match status" value="1"/>
</dbReference>
<dbReference type="Pfam" id="PF00884">
    <property type="entry name" value="Sulfatase"/>
    <property type="match status" value="1"/>
</dbReference>
<dbReference type="InterPro" id="IPR017850">
    <property type="entry name" value="Alkaline_phosphatase_core_sf"/>
</dbReference>
<protein>
    <submittedName>
        <fullName evidence="5">Arylsulfatase</fullName>
    </submittedName>
</protein>
<keyword evidence="6" id="KW-1185">Reference proteome</keyword>
<reference evidence="5 6" key="1">
    <citation type="submission" date="2019-04" db="EMBL/GenBank/DDBJ databases">
        <authorList>
            <person name="Van Vliet M D."/>
        </authorList>
    </citation>
    <scope>NUCLEOTIDE SEQUENCE [LARGE SCALE GENOMIC DNA]</scope>
    <source>
        <strain evidence="5 6">F1</strain>
    </source>
</reference>
<evidence type="ECO:0000313" key="5">
    <source>
        <dbReference type="EMBL" id="VGO13266.1"/>
    </source>
</evidence>
<evidence type="ECO:0000313" key="6">
    <source>
        <dbReference type="Proteomes" id="UP000366872"/>
    </source>
</evidence>
<feature type="signal peptide" evidence="3">
    <location>
        <begin position="1"/>
        <end position="24"/>
    </location>
</feature>
<evidence type="ECO:0000256" key="2">
    <source>
        <dbReference type="ARBA" id="ARBA00022801"/>
    </source>
</evidence>
<proteinExistence type="inferred from homology"/>
<evidence type="ECO:0000256" key="1">
    <source>
        <dbReference type="ARBA" id="ARBA00008779"/>
    </source>
</evidence>